<gene>
    <name evidence="20" type="ORF">A9D12_06600</name>
</gene>
<evidence type="ECO:0000256" key="9">
    <source>
        <dbReference type="ARBA" id="ARBA00022679"/>
    </source>
</evidence>
<dbReference type="Gene3D" id="1.20.5.1930">
    <property type="match status" value="1"/>
</dbReference>
<accession>A0A192D3J1</accession>
<evidence type="ECO:0000256" key="12">
    <source>
        <dbReference type="ARBA" id="ARBA00022777"/>
    </source>
</evidence>
<comment type="subcellular location">
    <subcellularLocation>
        <location evidence="3">Cytoplasm</location>
    </subcellularLocation>
</comment>
<dbReference type="GO" id="GO:0051539">
    <property type="term" value="F:4 iron, 4 sulfur cluster binding"/>
    <property type="evidence" value="ECO:0007669"/>
    <property type="project" value="UniProtKB-KW"/>
</dbReference>
<name>A0A192D3J1_9SPHN</name>
<evidence type="ECO:0000256" key="2">
    <source>
        <dbReference type="ARBA" id="ARBA00001966"/>
    </source>
</evidence>
<dbReference type="AlphaFoldDB" id="A0A192D3J1"/>
<comment type="function">
    <text evidence="17">Member of the two-component regulatory system NreB/NreC involved in the control of dissimilatory nitrate/nitrite reduction in response to oxygen. NreB functions as a direct oxygen sensor histidine kinase which is autophosphorylated, in the absence of oxygen, probably at the conserved histidine residue, and transfers its phosphate group probably to a conserved aspartate residue of NreC. NreB/NreC activates the expression of the nitrate (narGHJI) and nitrite (nir) reductase operons, as well as the putative nitrate transporter gene narT.</text>
</comment>
<comment type="cofactor">
    <cofactor evidence="2">
        <name>[4Fe-4S] cluster</name>
        <dbReference type="ChEBI" id="CHEBI:49883"/>
    </cofactor>
</comment>
<dbReference type="STRING" id="1112.A9D12_06600"/>
<dbReference type="Gene3D" id="3.30.565.10">
    <property type="entry name" value="Histidine kinase-like ATPase, C-terminal domain"/>
    <property type="match status" value="1"/>
</dbReference>
<dbReference type="Pfam" id="PF02518">
    <property type="entry name" value="HATPase_c"/>
    <property type="match status" value="1"/>
</dbReference>
<evidence type="ECO:0000256" key="10">
    <source>
        <dbReference type="ARBA" id="ARBA00022723"/>
    </source>
</evidence>
<dbReference type="SUPFAM" id="SSF55874">
    <property type="entry name" value="ATPase domain of HSP90 chaperone/DNA topoisomerase II/histidine kinase"/>
    <property type="match status" value="1"/>
</dbReference>
<keyword evidence="8" id="KW-0597">Phosphoprotein</keyword>
<dbReference type="InterPro" id="IPR029016">
    <property type="entry name" value="GAF-like_dom_sf"/>
</dbReference>
<dbReference type="Pfam" id="PF07730">
    <property type="entry name" value="HisKA_3"/>
    <property type="match status" value="1"/>
</dbReference>
<dbReference type="GO" id="GO:0046983">
    <property type="term" value="F:protein dimerization activity"/>
    <property type="evidence" value="ECO:0007669"/>
    <property type="project" value="InterPro"/>
</dbReference>
<keyword evidence="21" id="KW-1185">Reference proteome</keyword>
<dbReference type="InterPro" id="IPR050482">
    <property type="entry name" value="Sensor_HK_TwoCompSys"/>
</dbReference>
<dbReference type="PRINTS" id="PR00344">
    <property type="entry name" value="BCTRLSENSOR"/>
</dbReference>
<dbReference type="GO" id="GO:0000155">
    <property type="term" value="F:phosphorelay sensor kinase activity"/>
    <property type="evidence" value="ECO:0007669"/>
    <property type="project" value="InterPro"/>
</dbReference>
<evidence type="ECO:0000313" key="21">
    <source>
        <dbReference type="Proteomes" id="UP000078263"/>
    </source>
</evidence>
<dbReference type="Proteomes" id="UP000078263">
    <property type="component" value="Chromosome"/>
</dbReference>
<dbReference type="InterPro" id="IPR036890">
    <property type="entry name" value="HATPase_C_sf"/>
</dbReference>
<dbReference type="Gene3D" id="3.30.450.40">
    <property type="match status" value="1"/>
</dbReference>
<evidence type="ECO:0000256" key="13">
    <source>
        <dbReference type="ARBA" id="ARBA00022840"/>
    </source>
</evidence>
<feature type="domain" description="Histidine kinase" evidence="19">
    <location>
        <begin position="155"/>
        <end position="347"/>
    </location>
</feature>
<keyword evidence="7" id="KW-0963">Cytoplasm</keyword>
<dbReference type="PANTHER" id="PTHR24421:SF10">
    <property type="entry name" value="NITRATE_NITRITE SENSOR PROTEIN NARQ"/>
    <property type="match status" value="1"/>
</dbReference>
<dbReference type="PROSITE" id="PS50109">
    <property type="entry name" value="HIS_KIN"/>
    <property type="match status" value="1"/>
</dbReference>
<evidence type="ECO:0000256" key="1">
    <source>
        <dbReference type="ARBA" id="ARBA00000085"/>
    </source>
</evidence>
<proteinExistence type="predicted"/>
<evidence type="ECO:0000256" key="18">
    <source>
        <dbReference type="ARBA" id="ARBA00030800"/>
    </source>
</evidence>
<reference evidence="20 21" key="1">
    <citation type="submission" date="2016-05" db="EMBL/GenBank/DDBJ databases">
        <title>Compelete Genome Sequence of Bacteriochlorophyll-Synthesizing Bacterium Porphyrobacter neustonensis DSM 9434.</title>
        <authorList>
            <person name="Shi X.-L."/>
            <person name="Wu Y.-H."/>
            <person name="Cheng H."/>
            <person name="Xu L."/>
            <person name="Zhang X.-Q."/>
            <person name="Wang C.-S."/>
            <person name="Xu X.-W."/>
        </authorList>
    </citation>
    <scope>NUCLEOTIDE SEQUENCE [LARGE SCALE GENOMIC DNA]</scope>
    <source>
        <strain evidence="20 21">DSM 9434</strain>
    </source>
</reference>
<dbReference type="InterPro" id="IPR004358">
    <property type="entry name" value="Sig_transdc_His_kin-like_C"/>
</dbReference>
<keyword evidence="9" id="KW-0808">Transferase</keyword>
<evidence type="ECO:0000256" key="11">
    <source>
        <dbReference type="ARBA" id="ARBA00022741"/>
    </source>
</evidence>
<dbReference type="GO" id="GO:0005737">
    <property type="term" value="C:cytoplasm"/>
    <property type="evidence" value="ECO:0007669"/>
    <property type="project" value="UniProtKB-SubCell"/>
</dbReference>
<evidence type="ECO:0000256" key="17">
    <source>
        <dbReference type="ARBA" id="ARBA00024827"/>
    </source>
</evidence>
<keyword evidence="14" id="KW-0408">Iron</keyword>
<evidence type="ECO:0000256" key="3">
    <source>
        <dbReference type="ARBA" id="ARBA00004496"/>
    </source>
</evidence>
<evidence type="ECO:0000256" key="14">
    <source>
        <dbReference type="ARBA" id="ARBA00023004"/>
    </source>
</evidence>
<keyword evidence="16" id="KW-0411">Iron-sulfur</keyword>
<dbReference type="RefSeq" id="WP_068350580.1">
    <property type="nucleotide sequence ID" value="NZ_CP016033.1"/>
</dbReference>
<dbReference type="KEGG" id="pns:A9D12_06600"/>
<keyword evidence="10" id="KW-0479">Metal-binding</keyword>
<dbReference type="GO" id="GO:0046872">
    <property type="term" value="F:metal ion binding"/>
    <property type="evidence" value="ECO:0007669"/>
    <property type="project" value="UniProtKB-KW"/>
</dbReference>
<dbReference type="InterPro" id="IPR003594">
    <property type="entry name" value="HATPase_dom"/>
</dbReference>
<evidence type="ECO:0000313" key="20">
    <source>
        <dbReference type="EMBL" id="ANK12670.1"/>
    </source>
</evidence>
<keyword evidence="11" id="KW-0547">Nucleotide-binding</keyword>
<evidence type="ECO:0000256" key="4">
    <source>
        <dbReference type="ARBA" id="ARBA00012438"/>
    </source>
</evidence>
<dbReference type="CDD" id="cd16917">
    <property type="entry name" value="HATPase_UhpB-NarQ-NarX-like"/>
    <property type="match status" value="1"/>
</dbReference>
<evidence type="ECO:0000256" key="15">
    <source>
        <dbReference type="ARBA" id="ARBA00023012"/>
    </source>
</evidence>
<evidence type="ECO:0000256" key="16">
    <source>
        <dbReference type="ARBA" id="ARBA00023014"/>
    </source>
</evidence>
<evidence type="ECO:0000256" key="7">
    <source>
        <dbReference type="ARBA" id="ARBA00022490"/>
    </source>
</evidence>
<dbReference type="InterPro" id="IPR011712">
    <property type="entry name" value="Sig_transdc_His_kin_sub3_dim/P"/>
</dbReference>
<sequence length="347" mass="36409">MSQLDTPRLPENASDLRSLYRAAEARAARLRVLVEAGQVLAGATPETLDAAVCEVARAAAHLAGYESGRVVEDRPGEAGDDNGLIFPLTSPGSDVTSPGALVLEGRRSAPSAEDREAVAVVCQLIGASLSARAREARLARLLGELLRGQEIERSRIAHELHDGVAQNAAALMRRLELASDGDPADLAKARDQARALVRELRRVIAGMRPPVLDDLGLVPALQHLAAEARASGMAIALEIAPDPGHRPPPAIETALFRIAQEALNNARAHAGPDVHVTLRLAYGAGRWRLSVRDDGCGFDPDAGRAAHDAGGLGLAYMRERIELLDGCLTITSAPGAGCSLLAEVPAA</sequence>
<organism evidence="20 21">
    <name type="scientific">Erythrobacter neustonensis</name>
    <dbReference type="NCBI Taxonomy" id="1112"/>
    <lineage>
        <taxon>Bacteria</taxon>
        <taxon>Pseudomonadati</taxon>
        <taxon>Pseudomonadota</taxon>
        <taxon>Alphaproteobacteria</taxon>
        <taxon>Sphingomonadales</taxon>
        <taxon>Erythrobacteraceae</taxon>
        <taxon>Erythrobacter/Porphyrobacter group</taxon>
        <taxon>Erythrobacter</taxon>
    </lineage>
</organism>
<keyword evidence="12" id="KW-0418">Kinase</keyword>
<evidence type="ECO:0000256" key="6">
    <source>
        <dbReference type="ARBA" id="ARBA00022485"/>
    </source>
</evidence>
<dbReference type="EC" id="2.7.13.3" evidence="4"/>
<dbReference type="EMBL" id="CP016033">
    <property type="protein sequence ID" value="ANK12670.1"/>
    <property type="molecule type" value="Genomic_DNA"/>
</dbReference>
<dbReference type="GO" id="GO:0005524">
    <property type="term" value="F:ATP binding"/>
    <property type="evidence" value="ECO:0007669"/>
    <property type="project" value="UniProtKB-KW"/>
</dbReference>
<keyword evidence="13" id="KW-0067">ATP-binding</keyword>
<keyword evidence="6" id="KW-0004">4Fe-4S</keyword>
<evidence type="ECO:0000256" key="5">
    <source>
        <dbReference type="ARBA" id="ARBA00017322"/>
    </source>
</evidence>
<dbReference type="PANTHER" id="PTHR24421">
    <property type="entry name" value="NITRATE/NITRITE SENSOR PROTEIN NARX-RELATED"/>
    <property type="match status" value="1"/>
</dbReference>
<dbReference type="SMART" id="SM00387">
    <property type="entry name" value="HATPase_c"/>
    <property type="match status" value="1"/>
</dbReference>
<evidence type="ECO:0000259" key="19">
    <source>
        <dbReference type="PROSITE" id="PS50109"/>
    </source>
</evidence>
<comment type="catalytic activity">
    <reaction evidence="1">
        <text>ATP + protein L-histidine = ADP + protein N-phospho-L-histidine.</text>
        <dbReference type="EC" id="2.7.13.3"/>
    </reaction>
</comment>
<keyword evidence="15" id="KW-0902">Two-component regulatory system</keyword>
<dbReference type="InterPro" id="IPR005467">
    <property type="entry name" value="His_kinase_dom"/>
</dbReference>
<dbReference type="GO" id="GO:0016020">
    <property type="term" value="C:membrane"/>
    <property type="evidence" value="ECO:0007669"/>
    <property type="project" value="InterPro"/>
</dbReference>
<evidence type="ECO:0000256" key="8">
    <source>
        <dbReference type="ARBA" id="ARBA00022553"/>
    </source>
</evidence>
<protein>
    <recommendedName>
        <fullName evidence="5">Oxygen sensor histidine kinase NreB</fullName>
        <ecNumber evidence="4">2.7.13.3</ecNumber>
    </recommendedName>
    <alternativeName>
        <fullName evidence="18">Nitrogen regulation protein B</fullName>
    </alternativeName>
</protein>